<proteinExistence type="predicted"/>
<dbReference type="InterPro" id="IPR051966">
    <property type="entry name" value="RPAP3"/>
</dbReference>
<dbReference type="PANTHER" id="PTHR46423:SF1">
    <property type="entry name" value="RNA POLYMERASE II-ASSOCIATED PROTEIN 3"/>
    <property type="match status" value="1"/>
</dbReference>
<dbReference type="Proteomes" id="UP000007350">
    <property type="component" value="Unassembled WGS sequence"/>
</dbReference>
<reference evidence="3 4" key="1">
    <citation type="journal article" date="2012" name="BMC Genomics">
        <title>Comparative genomic analysis of human infective Trypanosoma cruzi lineages with the bat-restricted subspecies T. cruzi marinkellei.</title>
        <authorList>
            <person name="Franzen O."/>
            <person name="Talavera-Lopez C."/>
            <person name="Ochaya S."/>
            <person name="Butler C.E."/>
            <person name="Messenger L.A."/>
            <person name="Lewis M.D."/>
            <person name="Llewellyn M.S."/>
            <person name="Marinkelle C.J."/>
            <person name="Tyler K.M."/>
            <person name="Miles M.A."/>
            <person name="Andersson B."/>
        </authorList>
    </citation>
    <scope>NUCLEOTIDE SEQUENCE [LARGE SCALE GENOMIC DNA]</scope>
    <source>
        <strain evidence="3 4">B7</strain>
    </source>
</reference>
<dbReference type="Gene3D" id="1.25.40.10">
    <property type="entry name" value="Tetratricopeptide repeat domain"/>
    <property type="match status" value="1"/>
</dbReference>
<dbReference type="AlphaFoldDB" id="K2NWY9"/>
<protein>
    <submittedName>
        <fullName evidence="3">Uncharacterized protein</fullName>
    </submittedName>
</protein>
<dbReference type="GO" id="GO:0101031">
    <property type="term" value="C:protein folding chaperone complex"/>
    <property type="evidence" value="ECO:0007669"/>
    <property type="project" value="TreeGrafter"/>
</dbReference>
<dbReference type="PANTHER" id="PTHR46423">
    <property type="entry name" value="RNA POLYMERASE II-ASSOCIATED PROTEIN 3"/>
    <property type="match status" value="1"/>
</dbReference>
<feature type="compositionally biased region" description="Acidic residues" evidence="2">
    <location>
        <begin position="43"/>
        <end position="54"/>
    </location>
</feature>
<keyword evidence="1" id="KW-0802">TPR repeat</keyword>
<dbReference type="EMBL" id="AHKC01009256">
    <property type="protein sequence ID" value="EKF33427.1"/>
    <property type="molecule type" value="Genomic_DNA"/>
</dbReference>
<dbReference type="InterPro" id="IPR011990">
    <property type="entry name" value="TPR-like_helical_dom_sf"/>
</dbReference>
<evidence type="ECO:0000313" key="4">
    <source>
        <dbReference type="Proteomes" id="UP000007350"/>
    </source>
</evidence>
<evidence type="ECO:0000256" key="1">
    <source>
        <dbReference type="ARBA" id="ARBA00022803"/>
    </source>
</evidence>
<dbReference type="OrthoDB" id="2942533at2759"/>
<keyword evidence="4" id="KW-1185">Reference proteome</keyword>
<sequence length="211" mass="23299">MAWVGRRGWLLLSGLAALVPVVALYRCFGRGWSMHASKREPKDDEEEEEEEEDMHENTVAVGLDKEERERYHATLLLLKEKANAHFRAAEFDAALEMYQGCVDMCAALGADDAEAVQIDQVVRANVALVFLKLQRPEEARMLATFLLQDDTHPVEGDLKVKVLYRRGLASQALGDRESALCDFRAAVLFSPGEKNPAAEAAIAALSRGVGT</sequence>
<accession>K2NWY9</accession>
<gene>
    <name evidence="3" type="ORF">MOQ_002708</name>
</gene>
<dbReference type="SUPFAM" id="SSF48452">
    <property type="entry name" value="TPR-like"/>
    <property type="match status" value="1"/>
</dbReference>
<evidence type="ECO:0000313" key="3">
    <source>
        <dbReference type="EMBL" id="EKF33427.1"/>
    </source>
</evidence>
<organism evidence="3 4">
    <name type="scientific">Trypanosoma cruzi marinkellei</name>
    <dbReference type="NCBI Taxonomy" id="85056"/>
    <lineage>
        <taxon>Eukaryota</taxon>
        <taxon>Discoba</taxon>
        <taxon>Euglenozoa</taxon>
        <taxon>Kinetoplastea</taxon>
        <taxon>Metakinetoplastina</taxon>
        <taxon>Trypanosomatida</taxon>
        <taxon>Trypanosomatidae</taxon>
        <taxon>Trypanosoma</taxon>
        <taxon>Schizotrypanum</taxon>
    </lineage>
</organism>
<feature type="region of interest" description="Disordered" evidence="2">
    <location>
        <begin position="36"/>
        <end position="59"/>
    </location>
</feature>
<comment type="caution">
    <text evidence="3">The sequence shown here is derived from an EMBL/GenBank/DDBJ whole genome shotgun (WGS) entry which is preliminary data.</text>
</comment>
<name>K2NWY9_TRYCR</name>
<evidence type="ECO:0000256" key="2">
    <source>
        <dbReference type="SAM" id="MobiDB-lite"/>
    </source>
</evidence>